<evidence type="ECO:0000313" key="2">
    <source>
        <dbReference type="EMBL" id="SEG70778.1"/>
    </source>
</evidence>
<evidence type="ECO:0000256" key="1">
    <source>
        <dbReference type="SAM" id="MobiDB-lite"/>
    </source>
</evidence>
<protein>
    <submittedName>
        <fullName evidence="2">Uncharacterized protein</fullName>
    </submittedName>
</protein>
<feature type="compositionally biased region" description="Polar residues" evidence="1">
    <location>
        <begin position="24"/>
        <end position="37"/>
    </location>
</feature>
<dbReference type="PROSITE" id="PS51257">
    <property type="entry name" value="PROKAR_LIPOPROTEIN"/>
    <property type="match status" value="1"/>
</dbReference>
<dbReference type="Proteomes" id="UP000236723">
    <property type="component" value="Unassembled WGS sequence"/>
</dbReference>
<name>A0A1H6CD00_9ACTN</name>
<dbReference type="AlphaFoldDB" id="A0A1H6CD00"/>
<organism evidence="2 3">
    <name type="scientific">Thermomonospora echinospora</name>
    <dbReference type="NCBI Taxonomy" id="1992"/>
    <lineage>
        <taxon>Bacteria</taxon>
        <taxon>Bacillati</taxon>
        <taxon>Actinomycetota</taxon>
        <taxon>Actinomycetes</taxon>
        <taxon>Streptosporangiales</taxon>
        <taxon>Thermomonosporaceae</taxon>
        <taxon>Thermomonospora</taxon>
    </lineage>
</organism>
<dbReference type="RefSeq" id="WP_103939634.1">
    <property type="nucleotide sequence ID" value="NZ_FNVO01000009.1"/>
</dbReference>
<reference evidence="3" key="1">
    <citation type="submission" date="2016-10" db="EMBL/GenBank/DDBJ databases">
        <authorList>
            <person name="Varghese N."/>
            <person name="Submissions S."/>
        </authorList>
    </citation>
    <scope>NUCLEOTIDE SEQUENCE [LARGE SCALE GENOMIC DNA]</scope>
    <source>
        <strain evidence="3">DSM 43163</strain>
    </source>
</reference>
<proteinExistence type="predicted"/>
<keyword evidence="3" id="KW-1185">Reference proteome</keyword>
<gene>
    <name evidence="2" type="ORF">SAMN04489712_109203</name>
</gene>
<feature type="region of interest" description="Disordered" evidence="1">
    <location>
        <begin position="22"/>
        <end position="41"/>
    </location>
</feature>
<accession>A0A1H6CD00</accession>
<evidence type="ECO:0000313" key="3">
    <source>
        <dbReference type="Proteomes" id="UP000236723"/>
    </source>
</evidence>
<sequence>MTDRLRRLLLTGVAAALLAGCTTDPATSGPASPQGGTTMPAELERIVTDAERAAQDGEQDLREP</sequence>
<dbReference type="EMBL" id="FNVO01000009">
    <property type="protein sequence ID" value="SEG70778.1"/>
    <property type="molecule type" value="Genomic_DNA"/>
</dbReference>